<reference evidence="4 5" key="1">
    <citation type="submission" date="2020-10" db="EMBL/GenBank/DDBJ databases">
        <title>The Coptis chinensis genome and diversification of protoberbering-type alkaloids.</title>
        <authorList>
            <person name="Wang B."/>
            <person name="Shu S."/>
            <person name="Song C."/>
            <person name="Liu Y."/>
        </authorList>
    </citation>
    <scope>NUCLEOTIDE SEQUENCE [LARGE SCALE GENOMIC DNA]</scope>
    <source>
        <strain evidence="4">HL-2020</strain>
        <tissue evidence="4">Leaf</tissue>
    </source>
</reference>
<feature type="compositionally biased region" description="Polar residues" evidence="1">
    <location>
        <begin position="211"/>
        <end position="226"/>
    </location>
</feature>
<dbReference type="EMBL" id="JADFTS010000007">
    <property type="protein sequence ID" value="KAF9597132.1"/>
    <property type="molecule type" value="Genomic_DNA"/>
</dbReference>
<feature type="signal peptide" evidence="2">
    <location>
        <begin position="1"/>
        <end position="22"/>
    </location>
</feature>
<keyword evidence="2" id="KW-0732">Signal</keyword>
<dbReference type="Proteomes" id="UP000631114">
    <property type="component" value="Unassembled WGS sequence"/>
</dbReference>
<evidence type="ECO:0000256" key="2">
    <source>
        <dbReference type="SAM" id="SignalP"/>
    </source>
</evidence>
<feature type="domain" description="Myb/SANT-like" evidence="3">
    <location>
        <begin position="42"/>
        <end position="139"/>
    </location>
</feature>
<evidence type="ECO:0000256" key="1">
    <source>
        <dbReference type="SAM" id="MobiDB-lite"/>
    </source>
</evidence>
<accession>A0A835HEZ4</accession>
<protein>
    <recommendedName>
        <fullName evidence="3">Myb/SANT-like domain-containing protein</fullName>
    </recommendedName>
</protein>
<feature type="chain" id="PRO_5032532169" description="Myb/SANT-like domain-containing protein" evidence="2">
    <location>
        <begin position="23"/>
        <end position="329"/>
    </location>
</feature>
<evidence type="ECO:0000313" key="5">
    <source>
        <dbReference type="Proteomes" id="UP000631114"/>
    </source>
</evidence>
<gene>
    <name evidence="4" type="ORF">IFM89_015961</name>
</gene>
<comment type="caution">
    <text evidence="4">The sequence shown here is derived from an EMBL/GenBank/DDBJ whole genome shotgun (WGS) entry which is preliminary data.</text>
</comment>
<evidence type="ECO:0000259" key="3">
    <source>
        <dbReference type="Pfam" id="PF12776"/>
    </source>
</evidence>
<dbReference type="InterPro" id="IPR024752">
    <property type="entry name" value="Myb/SANT-like_dom"/>
</dbReference>
<feature type="region of interest" description="Disordered" evidence="1">
    <location>
        <begin position="175"/>
        <end position="233"/>
    </location>
</feature>
<dbReference type="PANTHER" id="PTHR46929:SF3">
    <property type="entry name" value="MYB_SANT-LIKE DOMAIN-CONTAINING PROTEIN"/>
    <property type="match status" value="1"/>
</dbReference>
<dbReference type="PANTHER" id="PTHR46929">
    <property type="entry name" value="EXPRESSED PROTEIN"/>
    <property type="match status" value="1"/>
</dbReference>
<sequence>MFVCCLICSSLVHCFKLGMVGGVSTPLNGVDNRKQKRSSQIRWFPNMETILVKVLLEKLANGGRRVDNGWRKESLKRTADEINSRLGMNPVSDNVKSRLKTMKVAWLVAKHVVDTSGFGLAFNKETKRIDADDNAWESYIKAHPGASSLKQKMFPFYDECCILFWNGHATGEGGNTGFNDMETDSRDNVEETQGGGGDAPEVAESEVGGAATSQTESVQNTTTPTAKKSRKSRFFEDIPEPPSFKVFTDAVVELAKALKPPELILVVVAPKPIELLKDALHSLSDMNPELYLRSLDLLAVDDKLMEVFLGLEEDIKAAWLFRKLHQAGL</sequence>
<dbReference type="AlphaFoldDB" id="A0A835HEZ4"/>
<organism evidence="4 5">
    <name type="scientific">Coptis chinensis</name>
    <dbReference type="NCBI Taxonomy" id="261450"/>
    <lineage>
        <taxon>Eukaryota</taxon>
        <taxon>Viridiplantae</taxon>
        <taxon>Streptophyta</taxon>
        <taxon>Embryophyta</taxon>
        <taxon>Tracheophyta</taxon>
        <taxon>Spermatophyta</taxon>
        <taxon>Magnoliopsida</taxon>
        <taxon>Ranunculales</taxon>
        <taxon>Ranunculaceae</taxon>
        <taxon>Coptidoideae</taxon>
        <taxon>Coptis</taxon>
    </lineage>
</organism>
<name>A0A835HEZ4_9MAGN</name>
<evidence type="ECO:0000313" key="4">
    <source>
        <dbReference type="EMBL" id="KAF9597132.1"/>
    </source>
</evidence>
<proteinExistence type="predicted"/>
<dbReference type="OrthoDB" id="76215at2759"/>
<dbReference type="Pfam" id="PF12776">
    <property type="entry name" value="Myb_DNA-bind_3"/>
    <property type="match status" value="1"/>
</dbReference>
<keyword evidence="5" id="KW-1185">Reference proteome</keyword>